<dbReference type="Proteomes" id="UP000244180">
    <property type="component" value="Unassembled WGS sequence"/>
</dbReference>
<feature type="domain" description="ABC transmembrane type-1" evidence="8">
    <location>
        <begin position="106"/>
        <end position="320"/>
    </location>
</feature>
<dbReference type="PROSITE" id="PS50928">
    <property type="entry name" value="ABC_TM1"/>
    <property type="match status" value="1"/>
</dbReference>
<dbReference type="GO" id="GO:0005886">
    <property type="term" value="C:plasma membrane"/>
    <property type="evidence" value="ECO:0007669"/>
    <property type="project" value="UniProtKB-SubCell"/>
</dbReference>
<dbReference type="SUPFAM" id="SSF160964">
    <property type="entry name" value="MalF N-terminal region-like"/>
    <property type="match status" value="1"/>
</dbReference>
<comment type="caution">
    <text evidence="9">The sequence shown here is derived from an EMBL/GenBank/DDBJ whole genome shotgun (WGS) entry which is preliminary data.</text>
</comment>
<evidence type="ECO:0000256" key="4">
    <source>
        <dbReference type="ARBA" id="ARBA00022692"/>
    </source>
</evidence>
<dbReference type="PANTHER" id="PTHR30193:SF1">
    <property type="entry name" value="ABC TRANSPORTER PERMEASE PROTEIN YESP-RELATED"/>
    <property type="match status" value="1"/>
</dbReference>
<evidence type="ECO:0000313" key="9">
    <source>
        <dbReference type="EMBL" id="PTQ54192.1"/>
    </source>
</evidence>
<evidence type="ECO:0000256" key="3">
    <source>
        <dbReference type="ARBA" id="ARBA00022475"/>
    </source>
</evidence>
<keyword evidence="5 7" id="KW-1133">Transmembrane helix</keyword>
<reference evidence="9 10" key="1">
    <citation type="submission" date="2017-08" db="EMBL/GenBank/DDBJ databases">
        <title>Burning lignite coal seam in the remote Altai Mountains harbors a hydrogen-driven thermophilic microbial community.</title>
        <authorList>
            <person name="Kadnikov V.V."/>
            <person name="Mardanov A.V."/>
            <person name="Ivasenko D."/>
            <person name="Beletsky A.V."/>
            <person name="Karnachuk O.V."/>
            <person name="Ravin N.V."/>
        </authorList>
    </citation>
    <scope>NUCLEOTIDE SEQUENCE [LARGE SCALE GENOMIC DNA]</scope>
    <source>
        <strain evidence="9">AL33</strain>
    </source>
</reference>
<organism evidence="9 10">
    <name type="scientific">Hydrogenibacillus schlegelii</name>
    <name type="common">Bacillus schlegelii</name>
    <dbReference type="NCBI Taxonomy" id="1484"/>
    <lineage>
        <taxon>Bacteria</taxon>
        <taxon>Bacillati</taxon>
        <taxon>Bacillota</taxon>
        <taxon>Bacilli</taxon>
        <taxon>Bacillales</taxon>
        <taxon>Bacillales Family X. Incertae Sedis</taxon>
        <taxon>Hydrogenibacillus</taxon>
    </lineage>
</organism>
<dbReference type="EMBL" id="PEBV01000005">
    <property type="protein sequence ID" value="PTQ54192.1"/>
    <property type="molecule type" value="Genomic_DNA"/>
</dbReference>
<evidence type="ECO:0000256" key="2">
    <source>
        <dbReference type="ARBA" id="ARBA00022448"/>
    </source>
</evidence>
<evidence type="ECO:0000256" key="1">
    <source>
        <dbReference type="ARBA" id="ARBA00004651"/>
    </source>
</evidence>
<feature type="transmembrane region" description="Helical" evidence="7">
    <location>
        <begin position="195"/>
        <end position="220"/>
    </location>
</feature>
<keyword evidence="3" id="KW-1003">Cell membrane</keyword>
<evidence type="ECO:0000313" key="10">
    <source>
        <dbReference type="Proteomes" id="UP000244180"/>
    </source>
</evidence>
<dbReference type="InterPro" id="IPR035906">
    <property type="entry name" value="MetI-like_sf"/>
</dbReference>
<dbReference type="AlphaFoldDB" id="A0A2T5GDC9"/>
<keyword evidence="2 7" id="KW-0813">Transport</keyword>
<feature type="transmembrane region" description="Helical" evidence="7">
    <location>
        <begin position="253"/>
        <end position="275"/>
    </location>
</feature>
<gene>
    <name evidence="9" type="ORF">HSCHL_0471</name>
</gene>
<dbReference type="InterPro" id="IPR000515">
    <property type="entry name" value="MetI-like"/>
</dbReference>
<dbReference type="Gene3D" id="1.10.3720.10">
    <property type="entry name" value="MetI-like"/>
    <property type="match status" value="1"/>
</dbReference>
<evidence type="ECO:0000256" key="6">
    <source>
        <dbReference type="ARBA" id="ARBA00023136"/>
    </source>
</evidence>
<evidence type="ECO:0000259" key="8">
    <source>
        <dbReference type="PROSITE" id="PS50928"/>
    </source>
</evidence>
<feature type="transmembrane region" description="Helical" evidence="7">
    <location>
        <begin position="143"/>
        <end position="163"/>
    </location>
</feature>
<dbReference type="PANTHER" id="PTHR30193">
    <property type="entry name" value="ABC TRANSPORTER PERMEASE PROTEIN"/>
    <property type="match status" value="1"/>
</dbReference>
<dbReference type="Pfam" id="PF00528">
    <property type="entry name" value="BPD_transp_1"/>
    <property type="match status" value="1"/>
</dbReference>
<dbReference type="SUPFAM" id="SSF161098">
    <property type="entry name" value="MetI-like"/>
    <property type="match status" value="1"/>
</dbReference>
<comment type="similarity">
    <text evidence="7">Belongs to the binding-protein-dependent transport system permease family.</text>
</comment>
<sequence length="335" mass="37879">MLTMFANMGAYGATLIRWALVPVFLLLIAALLYGMLRLIGWRPKPAFGLALVSPWLVGFLVFMAFPLLYSLYLSFTDFSIFSGGRWVGLQNYARLFFHDREFWPSLRLTVLYALVTVPIGVVGALLVALLLSQRVKAIGLFRTIYYLPAVLPEVAVALLWRWLFNSESGLINRLLAPLFRILRIDQPDWFGDPHYVLPAFIIMSLWGIFGTNVVIFLAALTDVPRSLYEAAEIDGAVGWQKLIYITIPQISPIILLQVVMGMISALQIFTVAMFVRPTSAAGKFMNQLVYERGFVQLHMGEASAIAWVLFLLILILTLIIFRSSPAWVYYEGRER</sequence>
<protein>
    <submittedName>
        <fullName evidence="9">N-Acetyl-D-glucosamine ABC transport system, permease protein 1</fullName>
    </submittedName>
</protein>
<dbReference type="CDD" id="cd06261">
    <property type="entry name" value="TM_PBP2"/>
    <property type="match status" value="1"/>
</dbReference>
<feature type="transmembrane region" description="Helical" evidence="7">
    <location>
        <begin position="110"/>
        <end position="131"/>
    </location>
</feature>
<evidence type="ECO:0000256" key="7">
    <source>
        <dbReference type="RuleBase" id="RU363032"/>
    </source>
</evidence>
<dbReference type="GO" id="GO:0055085">
    <property type="term" value="P:transmembrane transport"/>
    <property type="evidence" value="ECO:0007669"/>
    <property type="project" value="InterPro"/>
</dbReference>
<feature type="transmembrane region" description="Helical" evidence="7">
    <location>
        <begin position="15"/>
        <end position="34"/>
    </location>
</feature>
<accession>A0A2T5GDC9</accession>
<name>A0A2T5GDC9_HYDSH</name>
<dbReference type="InterPro" id="IPR051393">
    <property type="entry name" value="ABC_transporter_permease"/>
</dbReference>
<feature type="transmembrane region" description="Helical" evidence="7">
    <location>
        <begin position="304"/>
        <end position="330"/>
    </location>
</feature>
<keyword evidence="4 7" id="KW-0812">Transmembrane</keyword>
<feature type="transmembrane region" description="Helical" evidence="7">
    <location>
        <begin position="46"/>
        <end position="69"/>
    </location>
</feature>
<evidence type="ECO:0000256" key="5">
    <source>
        <dbReference type="ARBA" id="ARBA00022989"/>
    </source>
</evidence>
<comment type="subcellular location">
    <subcellularLocation>
        <location evidence="1 7">Cell membrane</location>
        <topology evidence="1 7">Multi-pass membrane protein</topology>
    </subcellularLocation>
</comment>
<proteinExistence type="inferred from homology"/>
<keyword evidence="6 7" id="KW-0472">Membrane</keyword>